<keyword evidence="2" id="KW-1185">Reference proteome</keyword>
<gene>
    <name evidence="1" type="ORF">QQF64_022441</name>
</gene>
<reference evidence="1 2" key="1">
    <citation type="submission" date="2023-09" db="EMBL/GenBank/DDBJ databases">
        <authorList>
            <person name="Wang M."/>
        </authorList>
    </citation>
    <scope>NUCLEOTIDE SEQUENCE [LARGE SCALE GENOMIC DNA]</scope>
    <source>
        <strain evidence="1">GT-2023</strain>
        <tissue evidence="1">Liver</tissue>
    </source>
</reference>
<evidence type="ECO:0008006" key="3">
    <source>
        <dbReference type="Google" id="ProtNLM"/>
    </source>
</evidence>
<sequence>MMDALALLEDFANGRLRRERVFRDHEDEWLISRFRFPRAMLLDLCAELGPTLQRTTRRNRAIPVPTQVLSVLGFLATGSYQRELADR</sequence>
<accession>A0ABR3L413</accession>
<proteinExistence type="predicted"/>
<dbReference type="EMBL" id="JAYMGO010000025">
    <property type="protein sequence ID" value="KAL1247065.1"/>
    <property type="molecule type" value="Genomic_DNA"/>
</dbReference>
<comment type="caution">
    <text evidence="1">The sequence shown here is derived from an EMBL/GenBank/DDBJ whole genome shotgun (WGS) entry which is preliminary data.</text>
</comment>
<name>A0ABR3L413_9TELE</name>
<dbReference type="InterPro" id="IPR026103">
    <property type="entry name" value="HARBI1_animal"/>
</dbReference>
<evidence type="ECO:0000313" key="2">
    <source>
        <dbReference type="Proteomes" id="UP001558613"/>
    </source>
</evidence>
<protein>
    <recommendedName>
        <fullName evidence="3">Transposase</fullName>
    </recommendedName>
</protein>
<organism evidence="1 2">
    <name type="scientific">Cirrhinus molitorella</name>
    <name type="common">mud carp</name>
    <dbReference type="NCBI Taxonomy" id="172907"/>
    <lineage>
        <taxon>Eukaryota</taxon>
        <taxon>Metazoa</taxon>
        <taxon>Chordata</taxon>
        <taxon>Craniata</taxon>
        <taxon>Vertebrata</taxon>
        <taxon>Euteleostomi</taxon>
        <taxon>Actinopterygii</taxon>
        <taxon>Neopterygii</taxon>
        <taxon>Teleostei</taxon>
        <taxon>Ostariophysi</taxon>
        <taxon>Cypriniformes</taxon>
        <taxon>Cyprinidae</taxon>
        <taxon>Labeoninae</taxon>
        <taxon>Labeonini</taxon>
        <taxon>Cirrhinus</taxon>
    </lineage>
</organism>
<evidence type="ECO:0000313" key="1">
    <source>
        <dbReference type="EMBL" id="KAL1247065.1"/>
    </source>
</evidence>
<dbReference type="Proteomes" id="UP001558613">
    <property type="component" value="Unassembled WGS sequence"/>
</dbReference>
<dbReference type="PRINTS" id="PR02086">
    <property type="entry name" value="PUTNUCHARBI1"/>
</dbReference>